<accession>A0A166VIR2</accession>
<evidence type="ECO:0000313" key="1">
    <source>
        <dbReference type="EMBL" id="KZP32773.1"/>
    </source>
</evidence>
<gene>
    <name evidence="1" type="ORF">FIBSPDRAFT_433443</name>
</gene>
<dbReference type="EMBL" id="KV417484">
    <property type="protein sequence ID" value="KZP32773.1"/>
    <property type="molecule type" value="Genomic_DNA"/>
</dbReference>
<proteinExistence type="predicted"/>
<dbReference type="Proteomes" id="UP000076532">
    <property type="component" value="Unassembled WGS sequence"/>
</dbReference>
<dbReference type="AlphaFoldDB" id="A0A166VIR2"/>
<protein>
    <submittedName>
        <fullName evidence="1">Uncharacterized protein</fullName>
    </submittedName>
</protein>
<keyword evidence="2" id="KW-1185">Reference proteome</keyword>
<organism evidence="1 2">
    <name type="scientific">Athelia psychrophila</name>
    <dbReference type="NCBI Taxonomy" id="1759441"/>
    <lineage>
        <taxon>Eukaryota</taxon>
        <taxon>Fungi</taxon>
        <taxon>Dikarya</taxon>
        <taxon>Basidiomycota</taxon>
        <taxon>Agaricomycotina</taxon>
        <taxon>Agaricomycetes</taxon>
        <taxon>Agaricomycetidae</taxon>
        <taxon>Atheliales</taxon>
        <taxon>Atheliaceae</taxon>
        <taxon>Athelia</taxon>
    </lineage>
</organism>
<name>A0A166VIR2_9AGAM</name>
<reference evidence="1 2" key="1">
    <citation type="journal article" date="2016" name="Mol. Biol. Evol.">
        <title>Comparative Genomics of Early-Diverging Mushroom-Forming Fungi Provides Insights into the Origins of Lignocellulose Decay Capabilities.</title>
        <authorList>
            <person name="Nagy L.G."/>
            <person name="Riley R."/>
            <person name="Tritt A."/>
            <person name="Adam C."/>
            <person name="Daum C."/>
            <person name="Floudas D."/>
            <person name="Sun H."/>
            <person name="Yadav J.S."/>
            <person name="Pangilinan J."/>
            <person name="Larsson K.H."/>
            <person name="Matsuura K."/>
            <person name="Barry K."/>
            <person name="Labutti K."/>
            <person name="Kuo R."/>
            <person name="Ohm R.A."/>
            <person name="Bhattacharya S.S."/>
            <person name="Shirouzu T."/>
            <person name="Yoshinaga Y."/>
            <person name="Martin F.M."/>
            <person name="Grigoriev I.V."/>
            <person name="Hibbett D.S."/>
        </authorList>
    </citation>
    <scope>NUCLEOTIDE SEQUENCE [LARGE SCALE GENOMIC DNA]</scope>
    <source>
        <strain evidence="1 2">CBS 109695</strain>
    </source>
</reference>
<evidence type="ECO:0000313" key="2">
    <source>
        <dbReference type="Proteomes" id="UP000076532"/>
    </source>
</evidence>
<sequence>MEGRRGRCEMRPETRDLRYASMESMGFLQPRPRLTRVHPPDSRFETTTWCLPSYQIPMSSTHRASFVYNDLVSRCQMRSWTQMQSPRVSTQYRPFDRVCLGTALRKPHNMFRCGCTFQPQEAGGLDVTNHENTALYDAADVVSDIVIL</sequence>